<dbReference type="GO" id="GO:0003955">
    <property type="term" value="F:NAD(P)H dehydrogenase (quinone) activity"/>
    <property type="evidence" value="ECO:0007669"/>
    <property type="project" value="TreeGrafter"/>
</dbReference>
<evidence type="ECO:0000256" key="5">
    <source>
        <dbReference type="ARBA" id="ARBA00023002"/>
    </source>
</evidence>
<comment type="caution">
    <text evidence="7">The sequence shown here is derived from an EMBL/GenBank/DDBJ whole genome shotgun (WGS) entry which is preliminary data.</text>
</comment>
<dbReference type="Proteomes" id="UP001139648">
    <property type="component" value="Unassembled WGS sequence"/>
</dbReference>
<proteinExistence type="inferred from homology"/>
<dbReference type="InterPro" id="IPR023753">
    <property type="entry name" value="FAD/NAD-binding_dom"/>
</dbReference>
<dbReference type="EMBL" id="JAMZEB010000002">
    <property type="protein sequence ID" value="MCP2359333.1"/>
    <property type="molecule type" value="Genomic_DNA"/>
</dbReference>
<reference evidence="7" key="1">
    <citation type="submission" date="2022-06" db="EMBL/GenBank/DDBJ databases">
        <title>Sequencing the genomes of 1000 actinobacteria strains.</title>
        <authorList>
            <person name="Klenk H.-P."/>
        </authorList>
    </citation>
    <scope>NUCLEOTIDE SEQUENCE</scope>
    <source>
        <strain evidence="7">DSM 46694</strain>
    </source>
</reference>
<evidence type="ECO:0000256" key="4">
    <source>
        <dbReference type="ARBA" id="ARBA00022827"/>
    </source>
</evidence>
<keyword evidence="4" id="KW-0274">FAD</keyword>
<dbReference type="PANTHER" id="PTHR42913:SF3">
    <property type="entry name" value="64 KDA MITOCHONDRIAL NADH DEHYDROGENASE (EUROFUNG)"/>
    <property type="match status" value="1"/>
</dbReference>
<keyword evidence="3" id="KW-0285">Flavoprotein</keyword>
<dbReference type="PANTHER" id="PTHR42913">
    <property type="entry name" value="APOPTOSIS-INDUCING FACTOR 1"/>
    <property type="match status" value="1"/>
</dbReference>
<name>A0A9X2K3S0_9ACTN</name>
<dbReference type="Pfam" id="PF07992">
    <property type="entry name" value="Pyr_redox_2"/>
    <property type="match status" value="1"/>
</dbReference>
<dbReference type="PRINTS" id="PR00469">
    <property type="entry name" value="PNDRDTASEII"/>
</dbReference>
<dbReference type="Gene3D" id="3.50.50.100">
    <property type="match status" value="1"/>
</dbReference>
<dbReference type="InterPro" id="IPR036188">
    <property type="entry name" value="FAD/NAD-bd_sf"/>
</dbReference>
<evidence type="ECO:0000313" key="8">
    <source>
        <dbReference type="Proteomes" id="UP001139648"/>
    </source>
</evidence>
<evidence type="ECO:0000256" key="1">
    <source>
        <dbReference type="ARBA" id="ARBA00001974"/>
    </source>
</evidence>
<dbReference type="AlphaFoldDB" id="A0A9X2K3S0"/>
<dbReference type="GO" id="GO:0019646">
    <property type="term" value="P:aerobic electron transport chain"/>
    <property type="evidence" value="ECO:0007669"/>
    <property type="project" value="TreeGrafter"/>
</dbReference>
<evidence type="ECO:0000256" key="2">
    <source>
        <dbReference type="ARBA" id="ARBA00005272"/>
    </source>
</evidence>
<evidence type="ECO:0000313" key="7">
    <source>
        <dbReference type="EMBL" id="MCP2359333.1"/>
    </source>
</evidence>
<keyword evidence="5" id="KW-0560">Oxidoreductase</keyword>
<sequence length="382" mass="40402">MTEILVIGGGYTGVTAAIRVARRTRSTGARVTLVNASPRFTERLRLHQTAAGERLADHALTEVLAGSGVAFVLGRVAAIDPVQRQVRLDAGRTLGYDKLIYALGTMTDAGVPGVAEHAHVYDDHAAAVRLAQHLDTLAQGTVVVAGGGLTGVESAAELAEARPHLRVVLLTRGRPGSMMGQGARAYMDRVLERLGVEVRAGVHITKVLPDGVELDDGELIHSDATLWTTGTKGLPLAAESGLSVDERGRIVVDPVLRSVSHPDVYAVGDAAAVTQKFGVMHGTCQGGIPTGLGAADSLAATLRGRTPPPFRFGYVHQPVSLGRRDAVIQFTRPDDTPRRWYLTGRAAIAYKETVSSSPIITFKLLKRGLVPVWTFGLTAGPS</sequence>
<feature type="domain" description="FAD/NAD(P)-binding" evidence="6">
    <location>
        <begin position="3"/>
        <end position="276"/>
    </location>
</feature>
<dbReference type="RefSeq" id="WP_253746704.1">
    <property type="nucleotide sequence ID" value="NZ_BAABKA010000007.1"/>
</dbReference>
<comment type="cofactor">
    <cofactor evidence="1">
        <name>FAD</name>
        <dbReference type="ChEBI" id="CHEBI:57692"/>
    </cofactor>
</comment>
<evidence type="ECO:0000256" key="3">
    <source>
        <dbReference type="ARBA" id="ARBA00022630"/>
    </source>
</evidence>
<dbReference type="PRINTS" id="PR00368">
    <property type="entry name" value="FADPNR"/>
</dbReference>
<accession>A0A9X2K3S0</accession>
<protein>
    <submittedName>
        <fullName evidence="7">NADH dehydrogenase FAD-containing subunit</fullName>
    </submittedName>
</protein>
<gene>
    <name evidence="7" type="ORF">HD597_006353</name>
</gene>
<comment type="similarity">
    <text evidence="2">Belongs to the NADH dehydrogenase family.</text>
</comment>
<organism evidence="7 8">
    <name type="scientific">Nonomuraea thailandensis</name>
    <dbReference type="NCBI Taxonomy" id="1188745"/>
    <lineage>
        <taxon>Bacteria</taxon>
        <taxon>Bacillati</taxon>
        <taxon>Actinomycetota</taxon>
        <taxon>Actinomycetes</taxon>
        <taxon>Streptosporangiales</taxon>
        <taxon>Streptosporangiaceae</taxon>
        <taxon>Nonomuraea</taxon>
    </lineage>
</organism>
<evidence type="ECO:0000259" key="6">
    <source>
        <dbReference type="Pfam" id="PF07992"/>
    </source>
</evidence>
<dbReference type="InterPro" id="IPR051169">
    <property type="entry name" value="NADH-Q_oxidoreductase"/>
</dbReference>
<keyword evidence="8" id="KW-1185">Reference proteome</keyword>
<dbReference type="SUPFAM" id="SSF51905">
    <property type="entry name" value="FAD/NAD(P)-binding domain"/>
    <property type="match status" value="1"/>
</dbReference>